<dbReference type="EMBL" id="JARAOO010000002">
    <property type="protein sequence ID" value="KAJ7980372.1"/>
    <property type="molecule type" value="Genomic_DNA"/>
</dbReference>
<reference evidence="2" key="1">
    <citation type="journal article" date="2023" name="Science">
        <title>Elucidation of the pathway for biosynthesis of saponin adjuvants from the soapbark tree.</title>
        <authorList>
            <person name="Reed J."/>
            <person name="Orme A."/>
            <person name="El-Demerdash A."/>
            <person name="Owen C."/>
            <person name="Martin L.B.B."/>
            <person name="Misra R.C."/>
            <person name="Kikuchi S."/>
            <person name="Rejzek M."/>
            <person name="Martin A.C."/>
            <person name="Harkess A."/>
            <person name="Leebens-Mack J."/>
            <person name="Louveau T."/>
            <person name="Stephenson M.J."/>
            <person name="Osbourn A."/>
        </authorList>
    </citation>
    <scope>NUCLEOTIDE SEQUENCE</scope>
    <source>
        <strain evidence="2">S10</strain>
    </source>
</reference>
<keyword evidence="3" id="KW-1185">Reference proteome</keyword>
<dbReference type="AlphaFoldDB" id="A0AAD7QF82"/>
<accession>A0AAD7QF82</accession>
<evidence type="ECO:0000313" key="3">
    <source>
        <dbReference type="Proteomes" id="UP001163823"/>
    </source>
</evidence>
<evidence type="ECO:0000256" key="1">
    <source>
        <dbReference type="SAM" id="MobiDB-lite"/>
    </source>
</evidence>
<comment type="caution">
    <text evidence="2">The sequence shown here is derived from an EMBL/GenBank/DDBJ whole genome shotgun (WGS) entry which is preliminary data.</text>
</comment>
<sequence>MNTKFVGHSKTKKAIPLHTTMAGRIARLRELLKQLEEQEAQETQRQYRPPPPPPTYNHGGYFHNNGTQNLNG</sequence>
<protein>
    <submittedName>
        <fullName evidence="2">Uncharacterized protein</fullName>
    </submittedName>
</protein>
<name>A0AAD7QF82_QUISA</name>
<feature type="region of interest" description="Disordered" evidence="1">
    <location>
        <begin position="34"/>
        <end position="72"/>
    </location>
</feature>
<dbReference type="KEGG" id="qsa:O6P43_003655"/>
<dbReference type="Proteomes" id="UP001163823">
    <property type="component" value="Chromosome 2"/>
</dbReference>
<evidence type="ECO:0000313" key="2">
    <source>
        <dbReference type="EMBL" id="KAJ7980372.1"/>
    </source>
</evidence>
<proteinExistence type="predicted"/>
<gene>
    <name evidence="2" type="ORF">O6P43_003655</name>
</gene>
<organism evidence="2 3">
    <name type="scientific">Quillaja saponaria</name>
    <name type="common">Soap bark tree</name>
    <dbReference type="NCBI Taxonomy" id="32244"/>
    <lineage>
        <taxon>Eukaryota</taxon>
        <taxon>Viridiplantae</taxon>
        <taxon>Streptophyta</taxon>
        <taxon>Embryophyta</taxon>
        <taxon>Tracheophyta</taxon>
        <taxon>Spermatophyta</taxon>
        <taxon>Magnoliopsida</taxon>
        <taxon>eudicotyledons</taxon>
        <taxon>Gunneridae</taxon>
        <taxon>Pentapetalae</taxon>
        <taxon>rosids</taxon>
        <taxon>fabids</taxon>
        <taxon>Fabales</taxon>
        <taxon>Quillajaceae</taxon>
        <taxon>Quillaja</taxon>
    </lineage>
</organism>